<proteinExistence type="predicted"/>
<evidence type="ECO:0000313" key="1">
    <source>
        <dbReference type="EMBL" id="MFC5518053.1"/>
    </source>
</evidence>
<reference evidence="2" key="1">
    <citation type="journal article" date="2019" name="Int. J. Syst. Evol. Microbiol.">
        <title>The Global Catalogue of Microorganisms (GCM) 10K type strain sequencing project: providing services to taxonomists for standard genome sequencing and annotation.</title>
        <authorList>
            <consortium name="The Broad Institute Genomics Platform"/>
            <consortium name="The Broad Institute Genome Sequencing Center for Infectious Disease"/>
            <person name="Wu L."/>
            <person name="Ma J."/>
        </authorList>
    </citation>
    <scope>NUCLEOTIDE SEQUENCE [LARGE SCALE GENOMIC DNA]</scope>
    <source>
        <strain evidence="2">KACC 12633</strain>
    </source>
</reference>
<gene>
    <name evidence="1" type="ORF">ACFPP9_19900</name>
</gene>
<protein>
    <submittedName>
        <fullName evidence="1">PD-(D/E)XK motif protein</fullName>
    </submittedName>
</protein>
<dbReference type="Proteomes" id="UP001596150">
    <property type="component" value="Unassembled WGS sequence"/>
</dbReference>
<dbReference type="Pfam" id="PF14390">
    <property type="entry name" value="DUF4420"/>
    <property type="match status" value="1"/>
</dbReference>
<dbReference type="RefSeq" id="WP_266343772.1">
    <property type="nucleotide sequence ID" value="NZ_JAPKNH010000003.1"/>
</dbReference>
<comment type="caution">
    <text evidence="1">The sequence shown here is derived from an EMBL/GenBank/DDBJ whole genome shotgun (WGS) entry which is preliminary data.</text>
</comment>
<sequence>MSDPWSDIAASLQAGTDNLRRVSAEHPLEFWWGRDHSSRCLLALDYEITTSCPQFPELAGLQIVNFARDAAIGRLVLLLIDEADRDIFLALCKDLLAATSGLTRGDSQTGVCIAIARLVRWRELFRNRRERLSFERIIGLAGELLFLRDCLCLRVDPAIAVAMWRGPYGDEQDFVVGSTIFEVKTQLSTADAALHISSENQLDTVSGAVVIVHQLLGPAALHMATAFSLNGLAADLRRIVLASSPDAADTFDAGLLAAGYAPLAAYDEPVWMLVRQDMYTVEEAFPRIVPSMLPPGIEKVRYRLRVDACLPFKVDVTKTLEALVDE</sequence>
<evidence type="ECO:0000313" key="2">
    <source>
        <dbReference type="Proteomes" id="UP001596150"/>
    </source>
</evidence>
<name>A0ABW0Q0C3_9HYPH</name>
<keyword evidence="2" id="KW-1185">Reference proteome</keyword>
<accession>A0ABW0Q0C3</accession>
<dbReference type="EMBL" id="JBHSML010000013">
    <property type="protein sequence ID" value="MFC5518053.1"/>
    <property type="molecule type" value="Genomic_DNA"/>
</dbReference>
<organism evidence="1 2">
    <name type="scientific">Kaistia terrae</name>
    <dbReference type="NCBI Taxonomy" id="537017"/>
    <lineage>
        <taxon>Bacteria</taxon>
        <taxon>Pseudomonadati</taxon>
        <taxon>Pseudomonadota</taxon>
        <taxon>Alphaproteobacteria</taxon>
        <taxon>Hyphomicrobiales</taxon>
        <taxon>Kaistiaceae</taxon>
        <taxon>Kaistia</taxon>
    </lineage>
</organism>
<dbReference type="InterPro" id="IPR025534">
    <property type="entry name" value="DUF4420"/>
</dbReference>